<name>A0A8J3W004_9ACTN</name>
<accession>A0A8J3W004</accession>
<dbReference type="EMBL" id="BOOG01000024">
    <property type="protein sequence ID" value="GIH70655.1"/>
    <property type="molecule type" value="Genomic_DNA"/>
</dbReference>
<sequence>MVGEELPEAGVRQYFLTLPRAAGSRIELHIEAELSHGEDPFLDVVVTVHCAATTCLTENYGIGQV</sequence>
<protein>
    <submittedName>
        <fullName evidence="1">Uncharacterized protein</fullName>
    </submittedName>
</protein>
<evidence type="ECO:0000313" key="1">
    <source>
        <dbReference type="EMBL" id="GIH70655.1"/>
    </source>
</evidence>
<dbReference type="Proteomes" id="UP000610966">
    <property type="component" value="Unassembled WGS sequence"/>
</dbReference>
<reference evidence="1" key="1">
    <citation type="submission" date="2021-01" db="EMBL/GenBank/DDBJ databases">
        <title>Whole genome shotgun sequence of Sphaerimonospora thailandensis NBRC 107569.</title>
        <authorList>
            <person name="Komaki H."/>
            <person name="Tamura T."/>
        </authorList>
    </citation>
    <scope>NUCLEOTIDE SEQUENCE</scope>
    <source>
        <strain evidence="1">NBRC 107569</strain>
    </source>
</reference>
<comment type="caution">
    <text evidence="1">The sequence shown here is derived from an EMBL/GenBank/DDBJ whole genome shotgun (WGS) entry which is preliminary data.</text>
</comment>
<gene>
    <name evidence="1" type="ORF">Mth01_29080</name>
</gene>
<organism evidence="1 2">
    <name type="scientific">Sphaerimonospora thailandensis</name>
    <dbReference type="NCBI Taxonomy" id="795644"/>
    <lineage>
        <taxon>Bacteria</taxon>
        <taxon>Bacillati</taxon>
        <taxon>Actinomycetota</taxon>
        <taxon>Actinomycetes</taxon>
        <taxon>Streptosporangiales</taxon>
        <taxon>Streptosporangiaceae</taxon>
        <taxon>Sphaerimonospora</taxon>
    </lineage>
</organism>
<evidence type="ECO:0000313" key="2">
    <source>
        <dbReference type="Proteomes" id="UP000610966"/>
    </source>
</evidence>
<dbReference type="AlphaFoldDB" id="A0A8J3W004"/>
<proteinExistence type="predicted"/>
<keyword evidence="2" id="KW-1185">Reference proteome</keyword>